<feature type="domain" description="Polysaccharide chain length determinant N-terminal" evidence="13">
    <location>
        <begin position="10"/>
        <end position="102"/>
    </location>
</feature>
<keyword evidence="10" id="KW-0270">Exopolysaccharide synthesis</keyword>
<evidence type="ECO:0000256" key="10">
    <source>
        <dbReference type="ARBA" id="ARBA00023169"/>
    </source>
</evidence>
<feature type="transmembrane region" description="Helical" evidence="12">
    <location>
        <begin position="220"/>
        <end position="239"/>
    </location>
</feature>
<feature type="transmembrane region" description="Helical" evidence="12">
    <location>
        <begin position="28"/>
        <end position="47"/>
    </location>
</feature>
<protein>
    <recommendedName>
        <fullName evidence="4">Capsular polysaccharide biosynthesis protein CpsC</fullName>
    </recommendedName>
</protein>
<dbReference type="AlphaFoldDB" id="A0A0U5EZB3"/>
<keyword evidence="8 12" id="KW-1133">Transmembrane helix</keyword>
<comment type="subcellular location">
    <subcellularLocation>
        <location evidence="1">Cell membrane</location>
        <topology evidence="1">Multi-pass membrane protein</topology>
    </subcellularLocation>
</comment>
<keyword evidence="7" id="KW-0972">Capsule biogenesis/degradation</keyword>
<dbReference type="PANTHER" id="PTHR32309">
    <property type="entry name" value="TYROSINE-PROTEIN KINASE"/>
    <property type="match status" value="1"/>
</dbReference>
<evidence type="ECO:0000259" key="13">
    <source>
        <dbReference type="Pfam" id="PF02706"/>
    </source>
</evidence>
<evidence type="ECO:0000259" key="14">
    <source>
        <dbReference type="Pfam" id="PF13807"/>
    </source>
</evidence>
<evidence type="ECO:0000256" key="9">
    <source>
        <dbReference type="ARBA" id="ARBA00023136"/>
    </source>
</evidence>
<dbReference type="Pfam" id="PF02706">
    <property type="entry name" value="Wzz"/>
    <property type="match status" value="1"/>
</dbReference>
<proteinExistence type="inferred from homology"/>
<dbReference type="InterPro" id="IPR050445">
    <property type="entry name" value="Bact_polysacc_biosynth/exp"/>
</dbReference>
<keyword evidence="9 12" id="KW-0472">Membrane</keyword>
<dbReference type="GO" id="GO:0004713">
    <property type="term" value="F:protein tyrosine kinase activity"/>
    <property type="evidence" value="ECO:0007669"/>
    <property type="project" value="TreeGrafter"/>
</dbReference>
<comment type="similarity">
    <text evidence="3">Belongs to the CpsC/CapA family.</text>
</comment>
<keyword evidence="6 12" id="KW-0812">Transmembrane</keyword>
<sequence length="292" mass="32549">MNSSQQTANNTIDLHRLIMLCRKHIKMLIIWTLLAGILGYVVAQFVVVPKYTATTEILVNQKHESNDNGQAYNNQQADIQMINTYKDIITNQVILSKASKQLKNPVKVIKPAQKAVYRTNADGTRKLVKEAQPAVVERGGKSYNLSTDELKKAISVQTQQNSQVFSLQVKTDDPQESAVVANTVANVFKQQIKKIMSVNNVTIVSRASTPDSPSFPNKKLFALAVAVLGLILSFLYILIGELMDTSVHDDDYLTNELGLTNLGQVNHIEMSKNFTINNNQESRRHGNGNRRV</sequence>
<evidence type="ECO:0000256" key="5">
    <source>
        <dbReference type="ARBA" id="ARBA00022475"/>
    </source>
</evidence>
<evidence type="ECO:0000256" key="6">
    <source>
        <dbReference type="ARBA" id="ARBA00022692"/>
    </source>
</evidence>
<dbReference type="PANTHER" id="PTHR32309:SF13">
    <property type="entry name" value="FERRIC ENTEROBACTIN TRANSPORT PROTEIN FEPE"/>
    <property type="match status" value="1"/>
</dbReference>
<name>A0A0U5EZB3_LIMRT</name>
<evidence type="ECO:0000256" key="8">
    <source>
        <dbReference type="ARBA" id="ARBA00022989"/>
    </source>
</evidence>
<evidence type="ECO:0000256" key="11">
    <source>
        <dbReference type="ARBA" id="ARBA00045736"/>
    </source>
</evidence>
<evidence type="ECO:0000313" key="15">
    <source>
        <dbReference type="EMBL" id="CUR37482.1"/>
    </source>
</evidence>
<keyword evidence="5" id="KW-1003">Cell membrane</keyword>
<reference evidence="15" key="1">
    <citation type="submission" date="2015-10" db="EMBL/GenBank/DDBJ databases">
        <authorList>
            <person name="Gilbert D.G."/>
        </authorList>
    </citation>
    <scope>NUCLEOTIDE SEQUENCE</scope>
    <source>
        <strain evidence="15">Pg-3b</strain>
    </source>
</reference>
<evidence type="ECO:0000256" key="2">
    <source>
        <dbReference type="ARBA" id="ARBA00005132"/>
    </source>
</evidence>
<dbReference type="GO" id="GO:0005886">
    <property type="term" value="C:plasma membrane"/>
    <property type="evidence" value="ECO:0007669"/>
    <property type="project" value="UniProtKB-SubCell"/>
</dbReference>
<comment type="function">
    <text evidence="11">Required for CpsD phosphorylation. Involved in the regulation of capsular polysaccharide biosynthesis. May be part of a complex that directs the coordinated polymerization and export to the cell surface of the capsular polysaccharide.</text>
</comment>
<dbReference type="RefSeq" id="WP_339111472.1">
    <property type="nucleotide sequence ID" value="NZ_LN887271.1"/>
</dbReference>
<evidence type="ECO:0000256" key="3">
    <source>
        <dbReference type="ARBA" id="ARBA00006683"/>
    </source>
</evidence>
<comment type="pathway">
    <text evidence="2">Capsule biogenesis; capsule polysaccharide biosynthesis.</text>
</comment>
<keyword evidence="15" id="KW-0808">Transferase</keyword>
<dbReference type="InterPro" id="IPR032807">
    <property type="entry name" value="GNVR"/>
</dbReference>
<dbReference type="GO" id="GO:0000271">
    <property type="term" value="P:polysaccharide biosynthetic process"/>
    <property type="evidence" value="ECO:0007669"/>
    <property type="project" value="UniProtKB-KW"/>
</dbReference>
<accession>A0A0U5EZB3</accession>
<evidence type="ECO:0000256" key="7">
    <source>
        <dbReference type="ARBA" id="ARBA00022903"/>
    </source>
</evidence>
<feature type="domain" description="Tyrosine-protein kinase G-rich" evidence="14">
    <location>
        <begin position="168"/>
        <end position="239"/>
    </location>
</feature>
<evidence type="ECO:0000256" key="12">
    <source>
        <dbReference type="SAM" id="Phobius"/>
    </source>
</evidence>
<dbReference type="EMBL" id="LN887271">
    <property type="protein sequence ID" value="CUR37482.1"/>
    <property type="molecule type" value="Genomic_DNA"/>
</dbReference>
<keyword evidence="15" id="KW-0418">Kinase</keyword>
<evidence type="ECO:0000256" key="1">
    <source>
        <dbReference type="ARBA" id="ARBA00004651"/>
    </source>
</evidence>
<evidence type="ECO:0000256" key="4">
    <source>
        <dbReference type="ARBA" id="ARBA00020739"/>
    </source>
</evidence>
<dbReference type="InterPro" id="IPR003856">
    <property type="entry name" value="LPS_length_determ_N"/>
</dbReference>
<dbReference type="Pfam" id="PF13807">
    <property type="entry name" value="GNVR"/>
    <property type="match status" value="1"/>
</dbReference>
<gene>
    <name evidence="15" type="primary">epsC1</name>
    <name evidence="15" type="ORF">LRLP16767_LRPG3B_01280</name>
</gene>
<organism evidence="15">
    <name type="scientific">Limosilactobacillus reuteri</name>
    <name type="common">Lactobacillus reuteri</name>
    <dbReference type="NCBI Taxonomy" id="1598"/>
    <lineage>
        <taxon>Bacteria</taxon>
        <taxon>Bacillati</taxon>
        <taxon>Bacillota</taxon>
        <taxon>Bacilli</taxon>
        <taxon>Lactobacillales</taxon>
        <taxon>Lactobacillaceae</taxon>
        <taxon>Limosilactobacillus</taxon>
    </lineage>
</organism>